<dbReference type="Pfam" id="PF02518">
    <property type="entry name" value="HATPase_c"/>
    <property type="match status" value="1"/>
</dbReference>
<feature type="coiled-coil region" evidence="5">
    <location>
        <begin position="143"/>
        <end position="177"/>
    </location>
</feature>
<dbReference type="STRING" id="61595.SAMN05421644_12314"/>
<dbReference type="InterPro" id="IPR036097">
    <property type="entry name" value="HisK_dim/P_sf"/>
</dbReference>
<dbReference type="Gene3D" id="3.40.50.2300">
    <property type="match status" value="1"/>
</dbReference>
<keyword evidence="3 4" id="KW-0597">Phosphoprotein</keyword>
<dbReference type="Proteomes" id="UP000198672">
    <property type="component" value="Unassembled WGS sequence"/>
</dbReference>
<evidence type="ECO:0000259" key="6">
    <source>
        <dbReference type="PROSITE" id="PS50109"/>
    </source>
</evidence>
<dbReference type="Pfam" id="PF00072">
    <property type="entry name" value="Response_reg"/>
    <property type="match status" value="1"/>
</dbReference>
<protein>
    <recommendedName>
        <fullName evidence="2">histidine kinase</fullName>
        <ecNumber evidence="2">2.7.13.3</ecNumber>
    </recommendedName>
</protein>
<dbReference type="InterPro" id="IPR003661">
    <property type="entry name" value="HisK_dim/P_dom"/>
</dbReference>
<dbReference type="SMART" id="SM00388">
    <property type="entry name" value="HisKA"/>
    <property type="match status" value="1"/>
</dbReference>
<dbReference type="SUPFAM" id="SSF55874">
    <property type="entry name" value="ATPase domain of HSP90 chaperone/DNA topoisomerase II/histidine kinase"/>
    <property type="match status" value="1"/>
</dbReference>
<evidence type="ECO:0000256" key="4">
    <source>
        <dbReference type="PROSITE-ProRule" id="PRU00169"/>
    </source>
</evidence>
<dbReference type="InterPro" id="IPR003594">
    <property type="entry name" value="HATPase_dom"/>
</dbReference>
<feature type="modified residue" description="4-aspartylphosphate" evidence="4">
    <location>
        <position position="56"/>
    </location>
</feature>
<dbReference type="PROSITE" id="PS50109">
    <property type="entry name" value="HIS_KIN"/>
    <property type="match status" value="1"/>
</dbReference>
<feature type="domain" description="Histidine kinase" evidence="6">
    <location>
        <begin position="309"/>
        <end position="527"/>
    </location>
</feature>
<dbReference type="InterPro" id="IPR036890">
    <property type="entry name" value="HATPase_C_sf"/>
</dbReference>
<dbReference type="SMART" id="SM00387">
    <property type="entry name" value="HATPase_c"/>
    <property type="match status" value="1"/>
</dbReference>
<evidence type="ECO:0000313" key="9">
    <source>
        <dbReference type="Proteomes" id="UP000198672"/>
    </source>
</evidence>
<dbReference type="InterPro" id="IPR005467">
    <property type="entry name" value="His_kinase_dom"/>
</dbReference>
<comment type="catalytic activity">
    <reaction evidence="1">
        <text>ATP + protein L-histidine = ADP + protein N-phospho-L-histidine.</text>
        <dbReference type="EC" id="2.7.13.3"/>
    </reaction>
</comment>
<dbReference type="EMBL" id="FNOW01000023">
    <property type="protein sequence ID" value="SDX98996.1"/>
    <property type="molecule type" value="Genomic_DNA"/>
</dbReference>
<gene>
    <name evidence="8" type="ORF">SAMN05421644_12314</name>
</gene>
<evidence type="ECO:0000259" key="7">
    <source>
        <dbReference type="PROSITE" id="PS50110"/>
    </source>
</evidence>
<evidence type="ECO:0000256" key="5">
    <source>
        <dbReference type="SAM" id="Coils"/>
    </source>
</evidence>
<dbReference type="GO" id="GO:0000155">
    <property type="term" value="F:phosphorelay sensor kinase activity"/>
    <property type="evidence" value="ECO:0007669"/>
    <property type="project" value="InterPro"/>
</dbReference>
<sequence>MMVCKPSILIVDDQLDNQKFLVNLLKPDYRVLIAADGIVALDLLRTPPEPDLILLDIMMPIMDGYETCQRIKQQPRLAQIPIIFLTAKIDTDSETRSFELGAVDYVSKPINPPVLRARIRAQLALATQMRRACAERDRSQQLVAQVSSERDAIETLAQQLQAEIAEHERTELALRASQARFERLTQTLKDRLLFFSRTLEGELLYLSEGANSFGIGPAEQAIGCIWPNLLPALIPNLDAVVMSEHLNATTNIVQYELTYRPSDGRQRHLLIHEYRVQDHIQRRELIEGLALDVTEQWALEQVKEDVQRIMRHDLKGPLNAMIALPSLILNDDSLSQKSRKYVGMIEESGRQMYDMIELSLDLFKMETGHYHYFAQSIDILVVLQRLQQFAEVRLRDKTLTVQMRLDGRSCAESEELWATADDRLLFSLLSNLWINAIEASPDGATIELELQRQATTVELTLRNRGTVPEVIRDHFFEKYRTHGKRGGTGLGTYSAKLMADTMGLSLSMETSPLENWTCLRLTLPVLA</sequence>
<evidence type="ECO:0000256" key="3">
    <source>
        <dbReference type="ARBA" id="ARBA00022553"/>
    </source>
</evidence>
<dbReference type="Gene3D" id="1.10.287.130">
    <property type="match status" value="1"/>
</dbReference>
<dbReference type="InterPro" id="IPR001789">
    <property type="entry name" value="Sig_transdc_resp-reg_receiver"/>
</dbReference>
<name>A0A1H3G6T7_ALLWA</name>
<dbReference type="PANTHER" id="PTHR43547">
    <property type="entry name" value="TWO-COMPONENT HISTIDINE KINASE"/>
    <property type="match status" value="1"/>
</dbReference>
<dbReference type="Gene3D" id="3.30.450.20">
    <property type="entry name" value="PAS domain"/>
    <property type="match status" value="1"/>
</dbReference>
<dbReference type="SUPFAM" id="SSF55785">
    <property type="entry name" value="PYP-like sensor domain (PAS domain)"/>
    <property type="match status" value="1"/>
</dbReference>
<dbReference type="SUPFAM" id="SSF52172">
    <property type="entry name" value="CheY-like"/>
    <property type="match status" value="1"/>
</dbReference>
<dbReference type="EC" id="2.7.13.3" evidence="2"/>
<dbReference type="AlphaFoldDB" id="A0A1H3G6T7"/>
<dbReference type="SMART" id="SM00448">
    <property type="entry name" value="REC"/>
    <property type="match status" value="1"/>
</dbReference>
<dbReference type="SUPFAM" id="SSF47384">
    <property type="entry name" value="Homodimeric domain of signal transducing histidine kinase"/>
    <property type="match status" value="1"/>
</dbReference>
<dbReference type="Pfam" id="PF00512">
    <property type="entry name" value="HisKA"/>
    <property type="match status" value="1"/>
</dbReference>
<evidence type="ECO:0000256" key="2">
    <source>
        <dbReference type="ARBA" id="ARBA00012438"/>
    </source>
</evidence>
<dbReference type="InterPro" id="IPR035965">
    <property type="entry name" value="PAS-like_dom_sf"/>
</dbReference>
<proteinExistence type="predicted"/>
<dbReference type="CDD" id="cd00082">
    <property type="entry name" value="HisKA"/>
    <property type="match status" value="1"/>
</dbReference>
<dbReference type="PROSITE" id="PS50110">
    <property type="entry name" value="RESPONSE_REGULATORY"/>
    <property type="match status" value="1"/>
</dbReference>
<dbReference type="RefSeq" id="WP_245709236.1">
    <property type="nucleotide sequence ID" value="NZ_FNOW01000023.1"/>
</dbReference>
<keyword evidence="9" id="KW-1185">Reference proteome</keyword>
<reference evidence="9" key="1">
    <citation type="submission" date="2016-10" db="EMBL/GenBank/DDBJ databases">
        <authorList>
            <person name="Varghese N."/>
            <person name="Submissions S."/>
        </authorList>
    </citation>
    <scope>NUCLEOTIDE SEQUENCE [LARGE SCALE GENOMIC DNA]</scope>
    <source>
        <strain evidence="9">DSM 173</strain>
    </source>
</reference>
<dbReference type="InterPro" id="IPR011006">
    <property type="entry name" value="CheY-like_superfamily"/>
</dbReference>
<dbReference type="PANTHER" id="PTHR43547:SF2">
    <property type="entry name" value="HYBRID SIGNAL TRANSDUCTION HISTIDINE KINASE C"/>
    <property type="match status" value="1"/>
</dbReference>
<evidence type="ECO:0000313" key="8">
    <source>
        <dbReference type="EMBL" id="SDX98996.1"/>
    </source>
</evidence>
<evidence type="ECO:0000256" key="1">
    <source>
        <dbReference type="ARBA" id="ARBA00000085"/>
    </source>
</evidence>
<keyword evidence="5" id="KW-0175">Coiled coil</keyword>
<feature type="domain" description="Response regulatory" evidence="7">
    <location>
        <begin position="7"/>
        <end position="123"/>
    </location>
</feature>
<organism evidence="8 9">
    <name type="scientific">Allochromatium warmingii</name>
    <name type="common">Chromatium warmingii</name>
    <dbReference type="NCBI Taxonomy" id="61595"/>
    <lineage>
        <taxon>Bacteria</taxon>
        <taxon>Pseudomonadati</taxon>
        <taxon>Pseudomonadota</taxon>
        <taxon>Gammaproteobacteria</taxon>
        <taxon>Chromatiales</taxon>
        <taxon>Chromatiaceae</taxon>
        <taxon>Allochromatium</taxon>
    </lineage>
</organism>
<dbReference type="Gene3D" id="3.30.565.10">
    <property type="entry name" value="Histidine kinase-like ATPase, C-terminal domain"/>
    <property type="match status" value="1"/>
</dbReference>
<accession>A0A1H3G6T7</accession>